<evidence type="ECO:0000256" key="11">
    <source>
        <dbReference type="ARBA" id="ARBA00022741"/>
    </source>
</evidence>
<evidence type="ECO:0000256" key="17">
    <source>
        <dbReference type="ARBA" id="ARBA00032510"/>
    </source>
</evidence>
<dbReference type="GO" id="GO:0046654">
    <property type="term" value="P:tetrahydrofolate biosynthetic process"/>
    <property type="evidence" value="ECO:0007669"/>
    <property type="project" value="UniProtKB-UniPathway"/>
</dbReference>
<evidence type="ECO:0000256" key="10">
    <source>
        <dbReference type="ARBA" id="ARBA00022723"/>
    </source>
</evidence>
<dbReference type="InterPro" id="IPR001645">
    <property type="entry name" value="Folylpolyglutamate_synth"/>
</dbReference>
<evidence type="ECO:0000256" key="7">
    <source>
        <dbReference type="ARBA" id="ARBA00013025"/>
    </source>
</evidence>
<dbReference type="PIRSF" id="PIRSF001563">
    <property type="entry name" value="Folylpolyglu_synth"/>
    <property type="match status" value="1"/>
</dbReference>
<dbReference type="EC" id="6.3.2.12" evidence="6"/>
<keyword evidence="9 22" id="KW-0436">Ligase</keyword>
<evidence type="ECO:0000256" key="22">
    <source>
        <dbReference type="PIRNR" id="PIRNR001563"/>
    </source>
</evidence>
<dbReference type="Gene3D" id="3.90.190.20">
    <property type="entry name" value="Mur ligase, C-terminal domain"/>
    <property type="match status" value="1"/>
</dbReference>
<keyword evidence="10" id="KW-0479">Metal-binding</keyword>
<dbReference type="InterPro" id="IPR036565">
    <property type="entry name" value="Mur-like_cat_sf"/>
</dbReference>
<evidence type="ECO:0000256" key="5">
    <source>
        <dbReference type="ARBA" id="ARBA00008276"/>
    </source>
</evidence>
<feature type="domain" description="Mur ligase central" evidence="24">
    <location>
        <begin position="49"/>
        <end position="271"/>
    </location>
</feature>
<dbReference type="InterPro" id="IPR004101">
    <property type="entry name" value="Mur_ligase_C"/>
</dbReference>
<dbReference type="STRING" id="721133.SAMN05216176_109181"/>
<evidence type="ECO:0000259" key="24">
    <source>
        <dbReference type="Pfam" id="PF08245"/>
    </source>
</evidence>
<dbReference type="GO" id="GO:0005737">
    <property type="term" value="C:cytoplasm"/>
    <property type="evidence" value="ECO:0007669"/>
    <property type="project" value="TreeGrafter"/>
</dbReference>
<evidence type="ECO:0000256" key="21">
    <source>
        <dbReference type="ARBA" id="ARBA00049161"/>
    </source>
</evidence>
<dbReference type="InterPro" id="IPR018109">
    <property type="entry name" value="Folylpolyglutamate_synth_CS"/>
</dbReference>
<dbReference type="PATRIC" id="fig|1231190.3.peg.2871"/>
<organism evidence="25 26">
    <name type="scientific">Nitratireductor indicus C115</name>
    <dbReference type="NCBI Taxonomy" id="1231190"/>
    <lineage>
        <taxon>Bacteria</taxon>
        <taxon>Pseudomonadati</taxon>
        <taxon>Pseudomonadota</taxon>
        <taxon>Alphaproteobacteria</taxon>
        <taxon>Hyphomicrobiales</taxon>
        <taxon>Phyllobacteriaceae</taxon>
        <taxon>Nitratireductor</taxon>
    </lineage>
</organism>
<dbReference type="eggNOG" id="COG0285">
    <property type="taxonomic scope" value="Bacteria"/>
</dbReference>
<evidence type="ECO:0000256" key="18">
    <source>
        <dbReference type="ARBA" id="ARBA00047493"/>
    </source>
</evidence>
<evidence type="ECO:0000256" key="15">
    <source>
        <dbReference type="ARBA" id="ARBA00030048"/>
    </source>
</evidence>
<dbReference type="GO" id="GO:0008841">
    <property type="term" value="F:dihydrofolate synthase activity"/>
    <property type="evidence" value="ECO:0007669"/>
    <property type="project" value="UniProtKB-EC"/>
</dbReference>
<keyword evidence="11 22" id="KW-0547">Nucleotide-binding</keyword>
<dbReference type="PANTHER" id="PTHR11136:SF0">
    <property type="entry name" value="DIHYDROFOLATE SYNTHETASE-RELATED"/>
    <property type="match status" value="1"/>
</dbReference>
<evidence type="ECO:0000256" key="8">
    <source>
        <dbReference type="ARBA" id="ARBA00019357"/>
    </source>
</evidence>
<name>K2P2W6_9HYPH</name>
<dbReference type="GO" id="GO:0004326">
    <property type="term" value="F:tetrahydrofolylpolyglutamate synthase activity"/>
    <property type="evidence" value="ECO:0007669"/>
    <property type="project" value="UniProtKB-EC"/>
</dbReference>
<comment type="catalytic activity">
    <reaction evidence="18">
        <text>(6S)-5,6,7,8-tetrahydrofolyl-(gamma-L-Glu)(n) + L-glutamate + ATP = (6S)-5,6,7,8-tetrahydrofolyl-(gamma-L-Glu)(n+1) + ADP + phosphate + H(+)</text>
        <dbReference type="Rhea" id="RHEA:10580"/>
        <dbReference type="Rhea" id="RHEA-COMP:14738"/>
        <dbReference type="Rhea" id="RHEA-COMP:14740"/>
        <dbReference type="ChEBI" id="CHEBI:15378"/>
        <dbReference type="ChEBI" id="CHEBI:29985"/>
        <dbReference type="ChEBI" id="CHEBI:30616"/>
        <dbReference type="ChEBI" id="CHEBI:43474"/>
        <dbReference type="ChEBI" id="CHEBI:141005"/>
        <dbReference type="ChEBI" id="CHEBI:456216"/>
        <dbReference type="EC" id="6.3.2.17"/>
    </reaction>
</comment>
<accession>K2P2W6</accession>
<evidence type="ECO:0000256" key="1">
    <source>
        <dbReference type="ARBA" id="ARBA00001946"/>
    </source>
</evidence>
<dbReference type="Proteomes" id="UP000007374">
    <property type="component" value="Unassembled WGS sequence"/>
</dbReference>
<evidence type="ECO:0000256" key="19">
    <source>
        <dbReference type="ARBA" id="ARBA00047808"/>
    </source>
</evidence>
<comment type="catalytic activity">
    <reaction evidence="19">
        <text>10-formyltetrahydrofolyl-(gamma-L-Glu)(n) + L-glutamate + ATP = 10-formyltetrahydrofolyl-(gamma-L-Glu)(n+1) + ADP + phosphate + H(+)</text>
        <dbReference type="Rhea" id="RHEA:51904"/>
        <dbReference type="Rhea" id="RHEA-COMP:13088"/>
        <dbReference type="Rhea" id="RHEA-COMP:14300"/>
        <dbReference type="ChEBI" id="CHEBI:15378"/>
        <dbReference type="ChEBI" id="CHEBI:29985"/>
        <dbReference type="ChEBI" id="CHEBI:30616"/>
        <dbReference type="ChEBI" id="CHEBI:43474"/>
        <dbReference type="ChEBI" id="CHEBI:134413"/>
        <dbReference type="ChEBI" id="CHEBI:456216"/>
        <dbReference type="EC" id="6.3.2.17"/>
    </reaction>
</comment>
<evidence type="ECO:0000256" key="2">
    <source>
        <dbReference type="ARBA" id="ARBA00002714"/>
    </source>
</evidence>
<dbReference type="GO" id="GO:0005524">
    <property type="term" value="F:ATP binding"/>
    <property type="evidence" value="ECO:0007669"/>
    <property type="project" value="UniProtKB-KW"/>
</dbReference>
<dbReference type="EMBL" id="AMSI01000009">
    <property type="protein sequence ID" value="EKF41701.1"/>
    <property type="molecule type" value="Genomic_DNA"/>
</dbReference>
<keyword evidence="12 22" id="KW-0067">ATP-binding</keyword>
<evidence type="ECO:0000256" key="9">
    <source>
        <dbReference type="ARBA" id="ARBA00022598"/>
    </source>
</evidence>
<dbReference type="Pfam" id="PF02875">
    <property type="entry name" value="Mur_ligase_C"/>
    <property type="match status" value="1"/>
</dbReference>
<evidence type="ECO:0000256" key="13">
    <source>
        <dbReference type="ARBA" id="ARBA00022842"/>
    </source>
</evidence>
<dbReference type="EC" id="6.3.2.17" evidence="7"/>
<gene>
    <name evidence="25" type="ORF">NA8A_13829</name>
</gene>
<evidence type="ECO:0000256" key="16">
    <source>
        <dbReference type="ARBA" id="ARBA00030592"/>
    </source>
</evidence>
<proteinExistence type="inferred from homology"/>
<comment type="pathway">
    <text evidence="3">Cofactor biosynthesis; tetrahydrofolate biosynthesis; 7,8-dihydrofolate from 2-amino-4-hydroxy-6-hydroxymethyl-7,8-dihydropteridine diphosphate and 4-aminobenzoate: step 2/2.</text>
</comment>
<evidence type="ECO:0000256" key="14">
    <source>
        <dbReference type="ARBA" id="ARBA00022909"/>
    </source>
</evidence>
<keyword evidence="14" id="KW-0289">Folate biosynthesis</keyword>
<dbReference type="InterPro" id="IPR013221">
    <property type="entry name" value="Mur_ligase_cen"/>
</dbReference>
<reference evidence="25 26" key="1">
    <citation type="journal article" date="2012" name="J. Bacteriol.">
        <title>Genome Sequence of Nitratireductor indicus Type Strain C115.</title>
        <authorList>
            <person name="Lai Q."/>
            <person name="Li G."/>
            <person name="Yu Z."/>
            <person name="Shao Z."/>
        </authorList>
    </citation>
    <scope>NUCLEOTIDE SEQUENCE [LARGE SCALE GENOMIC DNA]</scope>
    <source>
        <strain evidence="25 26">C115</strain>
    </source>
</reference>
<evidence type="ECO:0000313" key="25">
    <source>
        <dbReference type="EMBL" id="EKF41701.1"/>
    </source>
</evidence>
<dbReference type="PANTHER" id="PTHR11136">
    <property type="entry name" value="FOLYLPOLYGLUTAMATE SYNTHASE-RELATED"/>
    <property type="match status" value="1"/>
</dbReference>
<dbReference type="FunFam" id="3.40.1190.10:FF:000011">
    <property type="entry name" value="Folylpolyglutamate synthase/dihydrofolate synthase"/>
    <property type="match status" value="1"/>
</dbReference>
<comment type="catalytic activity">
    <reaction evidence="20">
        <text>(6R)-5,10-methylenetetrahydrofolyl-(gamma-L-Glu)(n) + L-glutamate + ATP = (6R)-5,10-methylenetetrahydrofolyl-(gamma-L-Glu)(n+1) + ADP + phosphate + H(+)</text>
        <dbReference type="Rhea" id="RHEA:51912"/>
        <dbReference type="Rhea" id="RHEA-COMP:13257"/>
        <dbReference type="Rhea" id="RHEA-COMP:13258"/>
        <dbReference type="ChEBI" id="CHEBI:15378"/>
        <dbReference type="ChEBI" id="CHEBI:29985"/>
        <dbReference type="ChEBI" id="CHEBI:30616"/>
        <dbReference type="ChEBI" id="CHEBI:43474"/>
        <dbReference type="ChEBI" id="CHEBI:136572"/>
        <dbReference type="ChEBI" id="CHEBI:456216"/>
        <dbReference type="EC" id="6.3.2.17"/>
    </reaction>
</comment>
<evidence type="ECO:0000256" key="6">
    <source>
        <dbReference type="ARBA" id="ARBA00013023"/>
    </source>
</evidence>
<dbReference type="OrthoDB" id="9809356at2"/>
<keyword evidence="13" id="KW-0460">Magnesium</keyword>
<comment type="pathway">
    <text evidence="4">Cofactor biosynthesis; tetrahydrofolylpolyglutamate biosynthesis.</text>
</comment>
<evidence type="ECO:0000256" key="4">
    <source>
        <dbReference type="ARBA" id="ARBA00005150"/>
    </source>
</evidence>
<dbReference type="Gene3D" id="3.40.1190.10">
    <property type="entry name" value="Mur-like, catalytic domain"/>
    <property type="match status" value="1"/>
</dbReference>
<protein>
    <recommendedName>
        <fullName evidence="8">Dihydrofolate synthase/folylpolyglutamate synthase</fullName>
        <ecNumber evidence="6">6.3.2.12</ecNumber>
        <ecNumber evidence="7">6.3.2.17</ecNumber>
    </recommendedName>
    <alternativeName>
        <fullName evidence="17">Folylpoly-gamma-glutamate synthetase-dihydrofolate synthetase</fullName>
    </alternativeName>
    <alternativeName>
        <fullName evidence="15">Folylpolyglutamate synthetase</fullName>
    </alternativeName>
    <alternativeName>
        <fullName evidence="16">Tetrahydrofolylpolyglutamate synthase</fullName>
    </alternativeName>
</protein>
<comment type="cofactor">
    <cofactor evidence="1">
        <name>Mg(2+)</name>
        <dbReference type="ChEBI" id="CHEBI:18420"/>
    </cofactor>
</comment>
<comment type="caution">
    <text evidence="25">The sequence shown here is derived from an EMBL/GenBank/DDBJ whole genome shotgun (WGS) entry which is preliminary data.</text>
</comment>
<dbReference type="UniPathway" id="UPA00077">
    <property type="reaction ID" value="UER00157"/>
</dbReference>
<evidence type="ECO:0000313" key="26">
    <source>
        <dbReference type="Proteomes" id="UP000007374"/>
    </source>
</evidence>
<evidence type="ECO:0000256" key="3">
    <source>
        <dbReference type="ARBA" id="ARBA00004799"/>
    </source>
</evidence>
<evidence type="ECO:0000256" key="12">
    <source>
        <dbReference type="ARBA" id="ARBA00022840"/>
    </source>
</evidence>
<comment type="function">
    <text evidence="2">Functions in two distinct reactions of the de novo folate biosynthetic pathway. Catalyzes the addition of a glutamate residue to dihydropteroate (7,8-dihydropteroate or H2Pte) to form dihydrofolate (7,8-dihydrofolate monoglutamate or H2Pte-Glu). Also catalyzes successive additions of L-glutamate to tetrahydrofolate or 10-formyltetrahydrofolate or 5,10-methylenetetrahydrofolate, leading to folylpolyglutamate derivatives.</text>
</comment>
<dbReference type="SUPFAM" id="SSF53623">
    <property type="entry name" value="MurD-like peptide ligases, catalytic domain"/>
    <property type="match status" value="1"/>
</dbReference>
<evidence type="ECO:0000256" key="20">
    <source>
        <dbReference type="ARBA" id="ARBA00049035"/>
    </source>
</evidence>
<dbReference type="InterPro" id="IPR036615">
    <property type="entry name" value="Mur_ligase_C_dom_sf"/>
</dbReference>
<dbReference type="GO" id="GO:0046656">
    <property type="term" value="P:folic acid biosynthetic process"/>
    <property type="evidence" value="ECO:0007669"/>
    <property type="project" value="UniProtKB-KW"/>
</dbReference>
<comment type="catalytic activity">
    <reaction evidence="21">
        <text>7,8-dihydropteroate + L-glutamate + ATP = 7,8-dihydrofolate + ADP + phosphate + H(+)</text>
        <dbReference type="Rhea" id="RHEA:23584"/>
        <dbReference type="ChEBI" id="CHEBI:15378"/>
        <dbReference type="ChEBI" id="CHEBI:17839"/>
        <dbReference type="ChEBI" id="CHEBI:29985"/>
        <dbReference type="ChEBI" id="CHEBI:30616"/>
        <dbReference type="ChEBI" id="CHEBI:43474"/>
        <dbReference type="ChEBI" id="CHEBI:57451"/>
        <dbReference type="ChEBI" id="CHEBI:456216"/>
        <dbReference type="EC" id="6.3.2.12"/>
    </reaction>
</comment>
<dbReference type="GO" id="GO:0046872">
    <property type="term" value="F:metal ion binding"/>
    <property type="evidence" value="ECO:0007669"/>
    <property type="project" value="UniProtKB-KW"/>
</dbReference>
<evidence type="ECO:0000259" key="23">
    <source>
        <dbReference type="Pfam" id="PF02875"/>
    </source>
</evidence>
<dbReference type="PROSITE" id="PS01012">
    <property type="entry name" value="FOLYLPOLYGLU_SYNT_2"/>
    <property type="match status" value="1"/>
</dbReference>
<dbReference type="Pfam" id="PF08245">
    <property type="entry name" value="Mur_ligase_M"/>
    <property type="match status" value="1"/>
</dbReference>
<feature type="domain" description="Mur ligase C-terminal" evidence="23">
    <location>
        <begin position="310"/>
        <end position="411"/>
    </location>
</feature>
<comment type="similarity">
    <text evidence="5 22">Belongs to the folylpolyglutamate synthase family.</text>
</comment>
<keyword evidence="26" id="KW-1185">Reference proteome</keyword>
<sequence>MTTVSAAEREIERLLSLHPKGFDLSLDRIRRLLDRLGNPERRMPPVIHIAGTNGKGSATAFARAALEASGRIVHVHTSPHLVRWHERYRIGEDGGGKLVEDAVLADAVARVAKANGGEPITVFEILTAVTFVLFSEDPADAAIIEVGLGGRYDATNVIEKPAVSLIMPISLDHEAYLGDRVELIAAEKAGIIKRGCPAVVGQQPFDAAREVLADTAERLACPLSIYGEDFLAFEENGRMVYQDHDCLFDLPLPRLAGRHQIANAAAALAAVKAAGFPVSLRTAEAAMERVSWPGRMQRLAPGPLAELAPKGAEIWIDGGHNPGAGEAIAEALAAEEDRSPRPLFLIAGMINTKDQRGYFRAFEGMARHVYTVPVDSSDAGVPNAELAARAMEAGLSAEPVHSVANALMLLRDTLDRGRDGTEPPPRILICGSLYLIGSVLAENNTPPV</sequence>
<dbReference type="RefSeq" id="WP_009450942.1">
    <property type="nucleotide sequence ID" value="NZ_AMSI01000009.1"/>
</dbReference>
<dbReference type="NCBIfam" id="TIGR01499">
    <property type="entry name" value="folC"/>
    <property type="match status" value="1"/>
</dbReference>
<dbReference type="SUPFAM" id="SSF53244">
    <property type="entry name" value="MurD-like peptide ligases, peptide-binding domain"/>
    <property type="match status" value="1"/>
</dbReference>
<dbReference type="AlphaFoldDB" id="K2P2W6"/>